<dbReference type="Proteomes" id="UP000246834">
    <property type="component" value="Segment"/>
</dbReference>
<dbReference type="Pfam" id="PF16857">
    <property type="entry name" value="RNA_pol_inhib"/>
    <property type="match status" value="1"/>
</dbReference>
<reference evidence="1" key="1">
    <citation type="submission" date="2018-03" db="EMBL/GenBank/DDBJ databases">
        <authorList>
            <person name="Kolsut J."/>
            <person name="Wojcik E."/>
            <person name="Wojtasik A."/>
            <person name="Dastych J."/>
        </authorList>
    </citation>
    <scope>NUCLEOTIDE SEQUENCE</scope>
</reference>
<dbReference type="RefSeq" id="YP_009801189.1">
    <property type="nucleotide sequence ID" value="NC_047965.1"/>
</dbReference>
<dbReference type="InterPro" id="IPR016412">
    <property type="entry name" value="RNA_pol_inhibitor"/>
</dbReference>
<dbReference type="GeneID" id="54991699"/>
<accession>A0A2S1PDI1</accession>
<sequence>MKLFKAEVGNEWVPIYAKDLDEALALAEEEYGAAAVGRVKPEVTHE</sequence>
<reference evidence="1" key="2">
    <citation type="submission" date="2018-11" db="EMBL/GenBank/DDBJ databases">
        <title>Complete genome sequences of new Aeromonas and Pseudomonas phages promising in phage therapy dedicated to aquaculture.</title>
        <authorList>
            <person name="Stanczyk M."/>
        </authorList>
    </citation>
    <scope>NUCLEOTIDE SEQUENCE</scope>
</reference>
<proteinExistence type="predicted"/>
<organism evidence="1 2">
    <name type="scientific">Pseudomonas phage 22PfluR64PP</name>
    <dbReference type="NCBI Taxonomy" id="2163970"/>
    <lineage>
        <taxon>Viruses</taxon>
        <taxon>Duplodnaviria</taxon>
        <taxon>Heunggongvirae</taxon>
        <taxon>Uroviricota</taxon>
        <taxon>Caudoviricetes</taxon>
        <taxon>Autographivirales</taxon>
        <taxon>Autotranscriptaviridae</taxon>
        <taxon>Studiervirinae</taxon>
        <taxon>Pfluvirus</taxon>
        <taxon>Pfluvirus pv22PfluR64PP</taxon>
        <taxon>Pifdecavirus pv22PfluR64PP</taxon>
    </lineage>
</organism>
<evidence type="ECO:0000313" key="2">
    <source>
        <dbReference type="Proteomes" id="UP000246834"/>
    </source>
</evidence>
<dbReference type="EMBL" id="MH179472">
    <property type="protein sequence ID" value="AWH14615.1"/>
    <property type="molecule type" value="Genomic_DNA"/>
</dbReference>
<evidence type="ECO:0000313" key="1">
    <source>
        <dbReference type="EMBL" id="AWH14615.1"/>
    </source>
</evidence>
<dbReference type="InterPro" id="IPR038715">
    <property type="entry name" value="RNA_pol_inhibitor_sf"/>
</dbReference>
<name>A0A2S1PDI1_9CAUD</name>
<evidence type="ECO:0008006" key="3">
    <source>
        <dbReference type="Google" id="ProtNLM"/>
    </source>
</evidence>
<keyword evidence="2" id="KW-1185">Reference proteome</keyword>
<dbReference type="Gene3D" id="3.10.20.510">
    <property type="entry name" value="RNA polymerase inhibitor"/>
    <property type="match status" value="1"/>
</dbReference>
<dbReference type="KEGG" id="vg:54991699"/>
<protein>
    <recommendedName>
        <fullName evidence="3">Bacterial RNA polymerase inhibitor</fullName>
    </recommendedName>
</protein>